<evidence type="ECO:0000256" key="5">
    <source>
        <dbReference type="ARBA" id="ARBA00022617"/>
    </source>
</evidence>
<dbReference type="EMBL" id="OR117170">
    <property type="protein sequence ID" value="WIM41610.1"/>
    <property type="molecule type" value="mRNA"/>
</dbReference>
<evidence type="ECO:0000256" key="1">
    <source>
        <dbReference type="ARBA" id="ARBA00001971"/>
    </source>
</evidence>
<evidence type="ECO:0000256" key="7">
    <source>
        <dbReference type="ARBA" id="ARBA00022824"/>
    </source>
</evidence>
<keyword evidence="10 13" id="KW-0408">Iron</keyword>
<dbReference type="InterPro" id="IPR036396">
    <property type="entry name" value="Cyt_P450_sf"/>
</dbReference>
<keyword evidence="15" id="KW-1133">Transmembrane helix</keyword>
<comment type="similarity">
    <text evidence="4 14">Belongs to the cytochrome P450 family.</text>
</comment>
<dbReference type="GO" id="GO:0005506">
    <property type="term" value="F:iron ion binding"/>
    <property type="evidence" value="ECO:0007669"/>
    <property type="project" value="InterPro"/>
</dbReference>
<evidence type="ECO:0000256" key="9">
    <source>
        <dbReference type="ARBA" id="ARBA00023002"/>
    </source>
</evidence>
<reference evidence="16" key="1">
    <citation type="submission" date="2023-06" db="EMBL/GenBank/DDBJ databases">
        <title>Identification of Cytochrome P450s in Maconellicoccus hirsutus.</title>
        <authorList>
            <person name="Selvamani S.B."/>
            <person name="Negi N."/>
            <person name="Nagarjuna Reddy K.V."/>
            <person name="Ramasamy G.G."/>
        </authorList>
    </citation>
    <scope>NUCLEOTIDE SEQUENCE</scope>
</reference>
<dbReference type="InterPro" id="IPR001128">
    <property type="entry name" value="Cyt_P450"/>
</dbReference>
<dbReference type="PRINTS" id="PR00385">
    <property type="entry name" value="P450"/>
</dbReference>
<sequence>MSEFMWLPLVLLPMIIFWLIKYYYDYWKRRGIPYVESHPLDLDWYKSAGIDYYAKIYRQLEGHKFGGFFSRFAPKLMIRDPELIKNVLIKDFDYFHDRGDTTFDENEPLTMNMFSAPGTLWRNLRTRLTPTFTSGKMKYMFNLVQECAEELVQAVDSHIQNDTTIDVKNYVTRYSIEVISSCAFGLKTYSIKDGHSRFAAMASKIFEGKLSARIVYLTRSVCPKLKEILRVPFIGKTTSEFFLKLTNDVVEHRKASNSSRNDFVQILINLQDDKKMGTIEDEFTLTDDLMSAQCFLFFVAGYDTSSMTISFALYELAANIEIQKKLQNEIDSFMEEHDDQVSYEMVHNMPYLHKVVSESLRKYSINGTLMRVCVKKYQIPGTEVYIDKGTEVFIPVSGLHTDERYFPDPERFLPERFEDRNPEFRDAYLPFGAGPRSCIGFRFALMSVKLALIYLLRNFNLELCTETRYPFEFAPLKIVTSVKHEIFLTFNKR</sequence>
<keyword evidence="7" id="KW-0256">Endoplasmic reticulum</keyword>
<evidence type="ECO:0000256" key="14">
    <source>
        <dbReference type="RuleBase" id="RU000461"/>
    </source>
</evidence>
<keyword evidence="15" id="KW-0812">Transmembrane</keyword>
<evidence type="ECO:0000313" key="16">
    <source>
        <dbReference type="EMBL" id="WIM41610.1"/>
    </source>
</evidence>
<dbReference type="PANTHER" id="PTHR24292">
    <property type="entry name" value="CYTOCHROME P450"/>
    <property type="match status" value="1"/>
</dbReference>
<dbReference type="CDD" id="cd11056">
    <property type="entry name" value="CYP6-like"/>
    <property type="match status" value="1"/>
</dbReference>
<evidence type="ECO:0000256" key="8">
    <source>
        <dbReference type="ARBA" id="ARBA00022848"/>
    </source>
</evidence>
<keyword evidence="6 13" id="KW-0479">Metal-binding</keyword>
<protein>
    <submittedName>
        <fullName evidence="16">Cytochrome P450 6PW3</fullName>
    </submittedName>
</protein>
<name>A0AAT9UTH1_MACHI</name>
<evidence type="ECO:0000256" key="12">
    <source>
        <dbReference type="ARBA" id="ARBA00023136"/>
    </source>
</evidence>
<dbReference type="InterPro" id="IPR017972">
    <property type="entry name" value="Cyt_P450_CS"/>
</dbReference>
<evidence type="ECO:0000256" key="13">
    <source>
        <dbReference type="PIRSR" id="PIRSR602401-1"/>
    </source>
</evidence>
<keyword evidence="12 15" id="KW-0472">Membrane</keyword>
<evidence type="ECO:0000256" key="15">
    <source>
        <dbReference type="SAM" id="Phobius"/>
    </source>
</evidence>
<accession>A0AAT9UTH1</accession>
<feature type="transmembrane region" description="Helical" evidence="15">
    <location>
        <begin position="6"/>
        <end position="24"/>
    </location>
</feature>
<comment type="subcellular location">
    <subcellularLocation>
        <location evidence="3">Endoplasmic reticulum membrane</location>
        <topology evidence="3">Peripheral membrane protein</topology>
    </subcellularLocation>
    <subcellularLocation>
        <location evidence="2">Microsome membrane</location>
        <topology evidence="2">Peripheral membrane protein</topology>
    </subcellularLocation>
</comment>
<dbReference type="GO" id="GO:0005789">
    <property type="term" value="C:endoplasmic reticulum membrane"/>
    <property type="evidence" value="ECO:0007669"/>
    <property type="project" value="UniProtKB-SubCell"/>
</dbReference>
<dbReference type="GO" id="GO:0020037">
    <property type="term" value="F:heme binding"/>
    <property type="evidence" value="ECO:0007669"/>
    <property type="project" value="InterPro"/>
</dbReference>
<comment type="cofactor">
    <cofactor evidence="1 13">
        <name>heme</name>
        <dbReference type="ChEBI" id="CHEBI:30413"/>
    </cofactor>
</comment>
<keyword evidence="5 13" id="KW-0349">Heme</keyword>
<dbReference type="Pfam" id="PF00067">
    <property type="entry name" value="p450"/>
    <property type="match status" value="1"/>
</dbReference>
<dbReference type="AlphaFoldDB" id="A0AAT9UTH1"/>
<dbReference type="InterPro" id="IPR002401">
    <property type="entry name" value="Cyt_P450_E_grp-I"/>
</dbReference>
<dbReference type="PANTHER" id="PTHR24292:SF100">
    <property type="entry name" value="CYTOCHROME P450 6A16, ISOFORM B-RELATED"/>
    <property type="match status" value="1"/>
</dbReference>
<proteinExistence type="evidence at transcript level"/>
<evidence type="ECO:0000256" key="11">
    <source>
        <dbReference type="ARBA" id="ARBA00023033"/>
    </source>
</evidence>
<organism evidence="16">
    <name type="scientific">Maconellicoccus hirsutus</name>
    <name type="common">Pink hibiscus mealybug</name>
    <dbReference type="NCBI Taxonomy" id="177089"/>
    <lineage>
        <taxon>Eukaryota</taxon>
        <taxon>Metazoa</taxon>
        <taxon>Ecdysozoa</taxon>
        <taxon>Arthropoda</taxon>
        <taxon>Hexapoda</taxon>
        <taxon>Insecta</taxon>
        <taxon>Pterygota</taxon>
        <taxon>Neoptera</taxon>
        <taxon>Paraneoptera</taxon>
        <taxon>Hemiptera</taxon>
        <taxon>Sternorrhyncha</taxon>
        <taxon>Coccoidea</taxon>
        <taxon>Pseudococcidae</taxon>
        <taxon>Maconellicoccus</taxon>
    </lineage>
</organism>
<dbReference type="SUPFAM" id="SSF48264">
    <property type="entry name" value="Cytochrome P450"/>
    <property type="match status" value="1"/>
</dbReference>
<dbReference type="GO" id="GO:0004497">
    <property type="term" value="F:monooxygenase activity"/>
    <property type="evidence" value="ECO:0007669"/>
    <property type="project" value="UniProtKB-KW"/>
</dbReference>
<keyword evidence="8" id="KW-0492">Microsome</keyword>
<evidence type="ECO:0000256" key="10">
    <source>
        <dbReference type="ARBA" id="ARBA00023004"/>
    </source>
</evidence>
<keyword evidence="11 14" id="KW-0503">Monooxygenase</keyword>
<dbReference type="PROSITE" id="PS00086">
    <property type="entry name" value="CYTOCHROME_P450"/>
    <property type="match status" value="1"/>
</dbReference>
<feature type="binding site" description="axial binding residue" evidence="13">
    <location>
        <position position="438"/>
    </location>
    <ligand>
        <name>heme</name>
        <dbReference type="ChEBI" id="CHEBI:30413"/>
    </ligand>
    <ligandPart>
        <name>Fe</name>
        <dbReference type="ChEBI" id="CHEBI:18248"/>
    </ligandPart>
</feature>
<evidence type="ECO:0000256" key="4">
    <source>
        <dbReference type="ARBA" id="ARBA00010617"/>
    </source>
</evidence>
<dbReference type="FunFam" id="1.10.630.10:FF:000042">
    <property type="entry name" value="Cytochrome P450"/>
    <property type="match status" value="1"/>
</dbReference>
<keyword evidence="9 14" id="KW-0560">Oxidoreductase</keyword>
<evidence type="ECO:0000256" key="3">
    <source>
        <dbReference type="ARBA" id="ARBA00004406"/>
    </source>
</evidence>
<dbReference type="GO" id="GO:0016705">
    <property type="term" value="F:oxidoreductase activity, acting on paired donors, with incorporation or reduction of molecular oxygen"/>
    <property type="evidence" value="ECO:0007669"/>
    <property type="project" value="InterPro"/>
</dbReference>
<dbReference type="PRINTS" id="PR00463">
    <property type="entry name" value="EP450I"/>
</dbReference>
<evidence type="ECO:0000256" key="6">
    <source>
        <dbReference type="ARBA" id="ARBA00022723"/>
    </source>
</evidence>
<evidence type="ECO:0000256" key="2">
    <source>
        <dbReference type="ARBA" id="ARBA00004174"/>
    </source>
</evidence>
<dbReference type="InterPro" id="IPR050476">
    <property type="entry name" value="Insect_CytP450_Detox"/>
</dbReference>
<dbReference type="Gene3D" id="1.10.630.10">
    <property type="entry name" value="Cytochrome P450"/>
    <property type="match status" value="1"/>
</dbReference>